<feature type="DNA-binding region" description="OmpR/PhoB-type" evidence="7">
    <location>
        <begin position="123"/>
        <end position="220"/>
    </location>
</feature>
<dbReference type="InterPro" id="IPR001867">
    <property type="entry name" value="OmpR/PhoB-type_DNA-bd"/>
</dbReference>
<dbReference type="GeneID" id="81471912"/>
<dbReference type="Pfam" id="PF00486">
    <property type="entry name" value="Trans_reg_C"/>
    <property type="match status" value="1"/>
</dbReference>
<dbReference type="AlphaFoldDB" id="A0A7G9THX8"/>
<name>A0A7G9THX8_PSEMX</name>
<dbReference type="InterPro" id="IPR011006">
    <property type="entry name" value="CheY-like_superfamily"/>
</dbReference>
<dbReference type="SUPFAM" id="SSF52172">
    <property type="entry name" value="CheY-like"/>
    <property type="match status" value="1"/>
</dbReference>
<dbReference type="CDD" id="cd17574">
    <property type="entry name" value="REC_OmpR"/>
    <property type="match status" value="1"/>
</dbReference>
<dbReference type="GO" id="GO:0000156">
    <property type="term" value="F:phosphorelay response regulator activity"/>
    <property type="evidence" value="ECO:0007669"/>
    <property type="project" value="TreeGrafter"/>
</dbReference>
<evidence type="ECO:0000256" key="7">
    <source>
        <dbReference type="PROSITE-ProRule" id="PRU01091"/>
    </source>
</evidence>
<dbReference type="Proteomes" id="UP000515838">
    <property type="component" value="Chromosome"/>
</dbReference>
<dbReference type="InterPro" id="IPR036388">
    <property type="entry name" value="WH-like_DNA-bd_sf"/>
</dbReference>
<dbReference type="Pfam" id="PF00072">
    <property type="entry name" value="Response_reg"/>
    <property type="match status" value="1"/>
</dbReference>
<dbReference type="Gene3D" id="3.40.50.2300">
    <property type="match status" value="1"/>
</dbReference>
<protein>
    <submittedName>
        <fullName evidence="10">Response regulator transcription factor</fullName>
    </submittedName>
</protein>
<organism evidence="10 11">
    <name type="scientific">Pseudoxanthomonas mexicana</name>
    <dbReference type="NCBI Taxonomy" id="128785"/>
    <lineage>
        <taxon>Bacteria</taxon>
        <taxon>Pseudomonadati</taxon>
        <taxon>Pseudomonadota</taxon>
        <taxon>Gammaproteobacteria</taxon>
        <taxon>Lysobacterales</taxon>
        <taxon>Lysobacteraceae</taxon>
        <taxon>Pseudoxanthomonas</taxon>
    </lineage>
</organism>
<dbReference type="GO" id="GO:0005829">
    <property type="term" value="C:cytosol"/>
    <property type="evidence" value="ECO:0007669"/>
    <property type="project" value="TreeGrafter"/>
</dbReference>
<proteinExistence type="predicted"/>
<reference evidence="10 11" key="1">
    <citation type="submission" date="2020-08" db="EMBL/GenBank/DDBJ databases">
        <title>Streptomycin Non-resistant strain, P. mexicana.</title>
        <authorList>
            <person name="Ganesh-Kumar S."/>
            <person name="Zhe T."/>
            <person name="Yu Z."/>
            <person name="Min Y."/>
        </authorList>
    </citation>
    <scope>NUCLEOTIDE SEQUENCE [LARGE SCALE GENOMIC DNA]</scope>
    <source>
        <strain evidence="10 11">GTZY2</strain>
    </source>
</reference>
<evidence type="ECO:0000259" key="9">
    <source>
        <dbReference type="PROSITE" id="PS51755"/>
    </source>
</evidence>
<dbReference type="FunFam" id="3.40.50.2300:FF:000001">
    <property type="entry name" value="DNA-binding response regulator PhoB"/>
    <property type="match status" value="1"/>
</dbReference>
<feature type="domain" description="Response regulatory" evidence="8">
    <location>
        <begin position="2"/>
        <end position="116"/>
    </location>
</feature>
<evidence type="ECO:0000313" key="10">
    <source>
        <dbReference type="EMBL" id="QNN79703.1"/>
    </source>
</evidence>
<dbReference type="SUPFAM" id="SSF46894">
    <property type="entry name" value="C-terminal effector domain of the bipartite response regulators"/>
    <property type="match status" value="1"/>
</dbReference>
<dbReference type="SMART" id="SM00862">
    <property type="entry name" value="Trans_reg_C"/>
    <property type="match status" value="1"/>
</dbReference>
<dbReference type="InterPro" id="IPR016032">
    <property type="entry name" value="Sig_transdc_resp-reg_C-effctor"/>
</dbReference>
<evidence type="ECO:0000256" key="1">
    <source>
        <dbReference type="ARBA" id="ARBA00022553"/>
    </source>
</evidence>
<dbReference type="SMART" id="SM00448">
    <property type="entry name" value="REC"/>
    <property type="match status" value="1"/>
</dbReference>
<dbReference type="RefSeq" id="WP_187574753.1">
    <property type="nucleotide sequence ID" value="NZ_CP060731.1"/>
</dbReference>
<dbReference type="Gene3D" id="6.10.250.690">
    <property type="match status" value="1"/>
</dbReference>
<dbReference type="EMBL" id="CP060731">
    <property type="protein sequence ID" value="QNN79703.1"/>
    <property type="molecule type" value="Genomic_DNA"/>
</dbReference>
<evidence type="ECO:0000256" key="6">
    <source>
        <dbReference type="PROSITE-ProRule" id="PRU00169"/>
    </source>
</evidence>
<evidence type="ECO:0000256" key="5">
    <source>
        <dbReference type="ARBA" id="ARBA00023163"/>
    </source>
</evidence>
<evidence type="ECO:0000256" key="4">
    <source>
        <dbReference type="ARBA" id="ARBA00023125"/>
    </source>
</evidence>
<evidence type="ECO:0000256" key="3">
    <source>
        <dbReference type="ARBA" id="ARBA00023015"/>
    </source>
</evidence>
<dbReference type="PANTHER" id="PTHR48111">
    <property type="entry name" value="REGULATOR OF RPOS"/>
    <property type="match status" value="1"/>
</dbReference>
<keyword evidence="1 6" id="KW-0597">Phosphoprotein</keyword>
<dbReference type="PROSITE" id="PS51755">
    <property type="entry name" value="OMPR_PHOB"/>
    <property type="match status" value="1"/>
</dbReference>
<feature type="modified residue" description="4-aspartylphosphate" evidence="6">
    <location>
        <position position="51"/>
    </location>
</feature>
<dbReference type="CDD" id="cd00383">
    <property type="entry name" value="trans_reg_C"/>
    <property type="match status" value="1"/>
</dbReference>
<accession>A0A7G9THX8</accession>
<keyword evidence="4 7" id="KW-0238">DNA-binding</keyword>
<dbReference type="PROSITE" id="PS50110">
    <property type="entry name" value="RESPONSE_REGULATORY"/>
    <property type="match status" value="1"/>
</dbReference>
<feature type="domain" description="OmpR/PhoB-type" evidence="9">
    <location>
        <begin position="123"/>
        <end position="220"/>
    </location>
</feature>
<keyword evidence="5" id="KW-0804">Transcription</keyword>
<dbReference type="GO" id="GO:0000976">
    <property type="term" value="F:transcription cis-regulatory region binding"/>
    <property type="evidence" value="ECO:0007669"/>
    <property type="project" value="TreeGrafter"/>
</dbReference>
<gene>
    <name evidence="10" type="ORF">IAE60_13090</name>
</gene>
<sequence length="225" mass="25391">MRVLFVEDNQGLLANVFDFLEKRGFVLDAAPDGPSGLQLALEGQYDVVVLDWMLPRMDGIEVLRRLRSAGSDVPVLMLTARDQIESKLAGFESGADDYLAKPFDITELQARLQALSARRSGRQRVLRVADLTYNLSTHEISRGDRTLQLYSGSRAILEILMRESPNVVPKARLEAAIWGEERPDSDMLRTHVYELRRRLDLPGEPPLLHTISRVGYRLYSADDTP</sequence>
<keyword evidence="2" id="KW-0902">Two-component regulatory system</keyword>
<dbReference type="Gene3D" id="1.10.10.10">
    <property type="entry name" value="Winged helix-like DNA-binding domain superfamily/Winged helix DNA-binding domain"/>
    <property type="match status" value="1"/>
</dbReference>
<evidence type="ECO:0000256" key="2">
    <source>
        <dbReference type="ARBA" id="ARBA00023012"/>
    </source>
</evidence>
<dbReference type="GO" id="GO:0006355">
    <property type="term" value="P:regulation of DNA-templated transcription"/>
    <property type="evidence" value="ECO:0007669"/>
    <property type="project" value="InterPro"/>
</dbReference>
<keyword evidence="3" id="KW-0805">Transcription regulation</keyword>
<dbReference type="InterPro" id="IPR001789">
    <property type="entry name" value="Sig_transdc_resp-reg_receiver"/>
</dbReference>
<evidence type="ECO:0000259" key="8">
    <source>
        <dbReference type="PROSITE" id="PS50110"/>
    </source>
</evidence>
<dbReference type="PANTHER" id="PTHR48111:SF22">
    <property type="entry name" value="REGULATOR OF RPOS"/>
    <property type="match status" value="1"/>
</dbReference>
<dbReference type="GO" id="GO:0032993">
    <property type="term" value="C:protein-DNA complex"/>
    <property type="evidence" value="ECO:0007669"/>
    <property type="project" value="TreeGrafter"/>
</dbReference>
<dbReference type="InterPro" id="IPR039420">
    <property type="entry name" value="WalR-like"/>
</dbReference>
<evidence type="ECO:0000313" key="11">
    <source>
        <dbReference type="Proteomes" id="UP000515838"/>
    </source>
</evidence>